<organism evidence="4 5">
    <name type="scientific">Faecalibacterium intestinale</name>
    <dbReference type="NCBI Taxonomy" id="3133155"/>
    <lineage>
        <taxon>Bacteria</taxon>
        <taxon>Bacillati</taxon>
        <taxon>Bacillota</taxon>
        <taxon>Clostridia</taxon>
        <taxon>Eubacteriales</taxon>
        <taxon>Oscillospiraceae</taxon>
        <taxon>Faecalibacterium</taxon>
    </lineage>
</organism>
<evidence type="ECO:0000313" key="5">
    <source>
        <dbReference type="Proteomes" id="UP001465119"/>
    </source>
</evidence>
<dbReference type="SMART" id="SM00862">
    <property type="entry name" value="Trans_reg_C"/>
    <property type="match status" value="1"/>
</dbReference>
<evidence type="ECO:0000256" key="1">
    <source>
        <dbReference type="ARBA" id="ARBA00023125"/>
    </source>
</evidence>
<dbReference type="PROSITE" id="PS51755">
    <property type="entry name" value="OMPR_PHOB"/>
    <property type="match status" value="1"/>
</dbReference>
<comment type="caution">
    <text evidence="4">The sequence shown here is derived from an EMBL/GenBank/DDBJ whole genome shotgun (WGS) entry which is preliminary data.</text>
</comment>
<dbReference type="Proteomes" id="UP001465119">
    <property type="component" value="Unassembled WGS sequence"/>
</dbReference>
<dbReference type="RefSeq" id="WP_120021032.1">
    <property type="nucleotide sequence ID" value="NZ_JBBMEN010000004.1"/>
</dbReference>
<evidence type="ECO:0000313" key="4">
    <source>
        <dbReference type="EMBL" id="MEQ2385386.1"/>
    </source>
</evidence>
<sequence>MASHVLGIGYTQSTATIAKIGIWKQLGLELDCTDDFDHAVCMLSNRNYICVAICTRAVSEEQIETLQKIQTIPIIVTSPDIICNYVQPTESEVRIPEECPLQCEHKSTVIKVKNLQICLEQRSVSIDGVAVDLTEKEFDILALLLLNQKQVFTHEMMMDAIWHNDSAFYSRNALSSHISNLKKKLKHFSDVADLIKSIRGIGYKFEP</sequence>
<dbReference type="EMBL" id="JBBMEN010000004">
    <property type="protein sequence ID" value="MEQ2385386.1"/>
    <property type="molecule type" value="Genomic_DNA"/>
</dbReference>
<name>A0ABV1C536_9FIRM</name>
<accession>A0ABV1C536</accession>
<dbReference type="CDD" id="cd00383">
    <property type="entry name" value="trans_reg_C"/>
    <property type="match status" value="1"/>
</dbReference>
<feature type="DNA-binding region" description="OmpR/PhoB-type" evidence="2">
    <location>
        <begin position="107"/>
        <end position="207"/>
    </location>
</feature>
<dbReference type="SUPFAM" id="SSF46894">
    <property type="entry name" value="C-terminal effector domain of the bipartite response regulators"/>
    <property type="match status" value="1"/>
</dbReference>
<keyword evidence="5" id="KW-1185">Reference proteome</keyword>
<feature type="domain" description="OmpR/PhoB-type" evidence="3">
    <location>
        <begin position="107"/>
        <end position="207"/>
    </location>
</feature>
<keyword evidence="1 2" id="KW-0238">DNA-binding</keyword>
<evidence type="ECO:0000259" key="3">
    <source>
        <dbReference type="PROSITE" id="PS51755"/>
    </source>
</evidence>
<protein>
    <submittedName>
        <fullName evidence="4">Response regulator transcription factor</fullName>
    </submittedName>
</protein>
<dbReference type="InterPro" id="IPR036388">
    <property type="entry name" value="WH-like_DNA-bd_sf"/>
</dbReference>
<dbReference type="Pfam" id="PF00486">
    <property type="entry name" value="Trans_reg_C"/>
    <property type="match status" value="1"/>
</dbReference>
<evidence type="ECO:0000256" key="2">
    <source>
        <dbReference type="PROSITE-ProRule" id="PRU01091"/>
    </source>
</evidence>
<reference evidence="4 5" key="1">
    <citation type="submission" date="2024-03" db="EMBL/GenBank/DDBJ databases">
        <title>Human intestinal bacterial collection.</title>
        <authorList>
            <person name="Pauvert C."/>
            <person name="Hitch T.C.A."/>
            <person name="Clavel T."/>
        </authorList>
    </citation>
    <scope>NUCLEOTIDE SEQUENCE [LARGE SCALE GENOMIC DNA]</scope>
    <source>
        <strain evidence="4 5">CLA-AA-H281</strain>
    </source>
</reference>
<gene>
    <name evidence="4" type="ORF">WMO20_05485</name>
</gene>
<dbReference type="InterPro" id="IPR001867">
    <property type="entry name" value="OmpR/PhoB-type_DNA-bd"/>
</dbReference>
<dbReference type="InterPro" id="IPR016032">
    <property type="entry name" value="Sig_transdc_resp-reg_C-effctor"/>
</dbReference>
<dbReference type="Gene3D" id="1.10.10.10">
    <property type="entry name" value="Winged helix-like DNA-binding domain superfamily/Winged helix DNA-binding domain"/>
    <property type="match status" value="1"/>
</dbReference>
<proteinExistence type="predicted"/>